<dbReference type="SUPFAM" id="SSF48179">
    <property type="entry name" value="6-phosphogluconate dehydrogenase C-terminal domain-like"/>
    <property type="match status" value="1"/>
</dbReference>
<dbReference type="EMBL" id="VFOR01000001">
    <property type="protein sequence ID" value="TQL62597.1"/>
    <property type="molecule type" value="Genomic_DNA"/>
</dbReference>
<dbReference type="InterPro" id="IPR008927">
    <property type="entry name" value="6-PGluconate_DH-like_C_sf"/>
</dbReference>
<evidence type="ECO:0000313" key="3">
    <source>
        <dbReference type="Proteomes" id="UP000316196"/>
    </source>
</evidence>
<protein>
    <submittedName>
        <fullName evidence="2">Putative short-subunit dehydrogenase-like oxidoreductase (DUF2520 family)</fullName>
    </submittedName>
</protein>
<organism evidence="2 3">
    <name type="scientific">Propioniferax innocua</name>
    <dbReference type="NCBI Taxonomy" id="1753"/>
    <lineage>
        <taxon>Bacteria</taxon>
        <taxon>Bacillati</taxon>
        <taxon>Actinomycetota</taxon>
        <taxon>Actinomycetes</taxon>
        <taxon>Propionibacteriales</taxon>
        <taxon>Propionibacteriaceae</taxon>
        <taxon>Propioniferax</taxon>
    </lineage>
</organism>
<sequence length="265" mass="27126">MSAPLTCEHPRPVVQVIGRGRVGKALVANLRAAGLAMSEPLGRGATGEGADVVLLAVPDAAIADAAAMIGPGPMVGHLSGATTLEPLHGHRAFSLHPVMTITGAETDFAGAPAAVAGVGDEEIAMAEHIAHLMAMETFRVADDDRVAYHAACSMASNFVVTLEGLATEMAKSAGVQRRMLAPLARAAIENWVEKGAAAALTGPIARGDDAVVLRQREAVAARLPEGLETFDALARSTRRLACSREIARDAGMEGEGPHAGGTHGG</sequence>
<dbReference type="Pfam" id="PF10728">
    <property type="entry name" value="DUF2520"/>
    <property type="match status" value="1"/>
</dbReference>
<dbReference type="AlphaFoldDB" id="A0A542ZQI5"/>
<dbReference type="PANTHER" id="PTHR40459">
    <property type="entry name" value="CONSERVED HYPOTHETICAL ALANINE AND LEUCINE RICH PROTEIN"/>
    <property type="match status" value="1"/>
</dbReference>
<dbReference type="Proteomes" id="UP000316196">
    <property type="component" value="Unassembled WGS sequence"/>
</dbReference>
<dbReference type="InterPro" id="IPR036291">
    <property type="entry name" value="NAD(P)-bd_dom_sf"/>
</dbReference>
<accession>A0A542ZQI5</accession>
<feature type="domain" description="DUF2520" evidence="1">
    <location>
        <begin position="112"/>
        <end position="237"/>
    </location>
</feature>
<proteinExistence type="predicted"/>
<dbReference type="InterPro" id="IPR037108">
    <property type="entry name" value="TM1727-like_C_sf"/>
</dbReference>
<name>A0A542ZQI5_9ACTN</name>
<dbReference type="Gene3D" id="1.10.1040.20">
    <property type="entry name" value="ProC-like, C-terminal domain"/>
    <property type="match status" value="1"/>
</dbReference>
<dbReference type="PANTHER" id="PTHR40459:SF1">
    <property type="entry name" value="CONSERVED HYPOTHETICAL ALANINE AND LEUCINE RICH PROTEIN"/>
    <property type="match status" value="1"/>
</dbReference>
<dbReference type="InterPro" id="IPR018931">
    <property type="entry name" value="DUF2520"/>
</dbReference>
<dbReference type="Gene3D" id="3.40.50.720">
    <property type="entry name" value="NAD(P)-binding Rossmann-like Domain"/>
    <property type="match status" value="1"/>
</dbReference>
<gene>
    <name evidence="2" type="ORF">FB460_0381</name>
</gene>
<evidence type="ECO:0000313" key="2">
    <source>
        <dbReference type="EMBL" id="TQL62597.1"/>
    </source>
</evidence>
<reference evidence="2 3" key="1">
    <citation type="submission" date="2019-06" db="EMBL/GenBank/DDBJ databases">
        <title>Sequencing the genomes of 1000 actinobacteria strains.</title>
        <authorList>
            <person name="Klenk H.-P."/>
        </authorList>
    </citation>
    <scope>NUCLEOTIDE SEQUENCE [LARGE SCALE GENOMIC DNA]</scope>
    <source>
        <strain evidence="2 3">DSM 8251</strain>
    </source>
</reference>
<keyword evidence="3" id="KW-1185">Reference proteome</keyword>
<comment type="caution">
    <text evidence="2">The sequence shown here is derived from an EMBL/GenBank/DDBJ whole genome shotgun (WGS) entry which is preliminary data.</text>
</comment>
<dbReference type="SUPFAM" id="SSF51735">
    <property type="entry name" value="NAD(P)-binding Rossmann-fold domains"/>
    <property type="match status" value="1"/>
</dbReference>
<evidence type="ECO:0000259" key="1">
    <source>
        <dbReference type="Pfam" id="PF10728"/>
    </source>
</evidence>